<dbReference type="PANTHER" id="PTHR13318:SF95">
    <property type="entry name" value="F-BOX PROTEIN YLR352W"/>
    <property type="match status" value="1"/>
</dbReference>
<accession>A0A9P6QBI4</accession>
<evidence type="ECO:0000313" key="2">
    <source>
        <dbReference type="Proteomes" id="UP000726737"/>
    </source>
</evidence>
<organism evidence="1 2">
    <name type="scientific">Mortierella polycephala</name>
    <dbReference type="NCBI Taxonomy" id="41804"/>
    <lineage>
        <taxon>Eukaryota</taxon>
        <taxon>Fungi</taxon>
        <taxon>Fungi incertae sedis</taxon>
        <taxon>Mucoromycota</taxon>
        <taxon>Mortierellomycotina</taxon>
        <taxon>Mortierellomycetes</taxon>
        <taxon>Mortierellales</taxon>
        <taxon>Mortierellaceae</taxon>
        <taxon>Mortierella</taxon>
    </lineage>
</organism>
<dbReference type="SUPFAM" id="SSF52058">
    <property type="entry name" value="L domain-like"/>
    <property type="match status" value="1"/>
</dbReference>
<dbReference type="InterPro" id="IPR032675">
    <property type="entry name" value="LRR_dom_sf"/>
</dbReference>
<dbReference type="EMBL" id="JAAAJA010000041">
    <property type="protein sequence ID" value="KAG0264922.1"/>
    <property type="molecule type" value="Genomic_DNA"/>
</dbReference>
<evidence type="ECO:0008006" key="3">
    <source>
        <dbReference type="Google" id="ProtNLM"/>
    </source>
</evidence>
<name>A0A9P6QBI4_9FUNG</name>
<dbReference type="GO" id="GO:0019005">
    <property type="term" value="C:SCF ubiquitin ligase complex"/>
    <property type="evidence" value="ECO:0007669"/>
    <property type="project" value="TreeGrafter"/>
</dbReference>
<protein>
    <recommendedName>
        <fullName evidence="3">F-box domain-containing protein</fullName>
    </recommendedName>
</protein>
<dbReference type="Proteomes" id="UP000726737">
    <property type="component" value="Unassembled WGS sequence"/>
</dbReference>
<reference evidence="1" key="1">
    <citation type="journal article" date="2020" name="Fungal Divers.">
        <title>Resolving the Mortierellaceae phylogeny through synthesis of multi-gene phylogenetics and phylogenomics.</title>
        <authorList>
            <person name="Vandepol N."/>
            <person name="Liber J."/>
            <person name="Desiro A."/>
            <person name="Na H."/>
            <person name="Kennedy M."/>
            <person name="Barry K."/>
            <person name="Grigoriev I.V."/>
            <person name="Miller A.N."/>
            <person name="O'Donnell K."/>
            <person name="Stajich J.E."/>
            <person name="Bonito G."/>
        </authorList>
    </citation>
    <scope>NUCLEOTIDE SEQUENCE</scope>
    <source>
        <strain evidence="1">KOD948</strain>
    </source>
</reference>
<dbReference type="OrthoDB" id="2366810at2759"/>
<proteinExistence type="predicted"/>
<keyword evidence="2" id="KW-1185">Reference proteome</keyword>
<dbReference type="Gene3D" id="3.80.10.10">
    <property type="entry name" value="Ribonuclease Inhibitor"/>
    <property type="match status" value="2"/>
</dbReference>
<dbReference type="PANTHER" id="PTHR13318">
    <property type="entry name" value="PARTNER OF PAIRED, ISOFORM B-RELATED"/>
    <property type="match status" value="1"/>
</dbReference>
<sequence length="477" mass="54050">MADTDNIIDTNTLAEETTASLNPLHLPEIVAHLGYFLKPKDLLNALLVNRTWHTLLGPFLWIVTRFHSRWVSTKLRTRNPSGETLRRNAHLIRYLTCPGLQFINHLLPRCCNLQELELSALGPIVVPLLNQNANSLKSLKQTAMFPHLNGDIISKWGFFTAIASLTQLRELHLEYLEIPARELYMFLKTCAQITTLHLRICRWTISEPQLDAVDFEHIQTMSLLKNVQTPMQELKFFTRCPSLRSLVWWVSGKFTKDERPHIHELLSSRAGNLRTFAIHTTTLDDNDIATCIEALPTLPNLNLSGSSLGKHTVQAILGRISNLVELDLCSCKHLPRGFLQQILASCPNLESFAADYYNVKMPLSTPWPCTHLQSLRLSFVSFIKEAITTEEYDWIYGQLAALTYLKLLQIGEVHVPSLAPINIMELSLAKGFGQLKTLTKLEGLWVGNMYRGLGTAESTWIKEHLPLATVYLPCNPE</sequence>
<comment type="caution">
    <text evidence="1">The sequence shown here is derived from an EMBL/GenBank/DDBJ whole genome shotgun (WGS) entry which is preliminary data.</text>
</comment>
<evidence type="ECO:0000313" key="1">
    <source>
        <dbReference type="EMBL" id="KAG0264922.1"/>
    </source>
</evidence>
<dbReference type="GO" id="GO:0031146">
    <property type="term" value="P:SCF-dependent proteasomal ubiquitin-dependent protein catabolic process"/>
    <property type="evidence" value="ECO:0007669"/>
    <property type="project" value="TreeGrafter"/>
</dbReference>
<gene>
    <name evidence="1" type="ORF">BG011_005844</name>
</gene>
<dbReference type="AlphaFoldDB" id="A0A9P6QBI4"/>